<reference evidence="1" key="1">
    <citation type="submission" date="2023-07" db="EMBL/GenBank/DDBJ databases">
        <title>Sorghum-associated microbial communities from plants grown in Nebraska, USA.</title>
        <authorList>
            <person name="Schachtman D."/>
        </authorList>
    </citation>
    <scope>NUCLEOTIDE SEQUENCE</scope>
    <source>
        <strain evidence="1">DS2795</strain>
    </source>
</reference>
<evidence type="ECO:0000313" key="2">
    <source>
        <dbReference type="Proteomes" id="UP001244295"/>
    </source>
</evidence>
<name>A0AAW8E7Z2_9BURK</name>
<sequence length="56" mass="6594">MKQFNFTTAVVVGLDDVGYERRFFYEHRADAQSALVDWDGLEHPSGPWIQVQGWWH</sequence>
<comment type="caution">
    <text evidence="1">The sequence shown here is derived from an EMBL/GenBank/DDBJ whole genome shotgun (WGS) entry which is preliminary data.</text>
</comment>
<dbReference type="Proteomes" id="UP001244295">
    <property type="component" value="Unassembled WGS sequence"/>
</dbReference>
<dbReference type="RefSeq" id="WP_307638678.1">
    <property type="nucleotide sequence ID" value="NZ_JAUSRR010000019.1"/>
</dbReference>
<evidence type="ECO:0000313" key="1">
    <source>
        <dbReference type="EMBL" id="MDP9927695.1"/>
    </source>
</evidence>
<organism evidence="1 2">
    <name type="scientific">Variovorax boronicumulans</name>
    <dbReference type="NCBI Taxonomy" id="436515"/>
    <lineage>
        <taxon>Bacteria</taxon>
        <taxon>Pseudomonadati</taxon>
        <taxon>Pseudomonadota</taxon>
        <taxon>Betaproteobacteria</taxon>
        <taxon>Burkholderiales</taxon>
        <taxon>Comamonadaceae</taxon>
        <taxon>Variovorax</taxon>
    </lineage>
</organism>
<dbReference type="EMBL" id="JAUSRR010000019">
    <property type="protein sequence ID" value="MDP9927695.1"/>
    <property type="molecule type" value="Genomic_DNA"/>
</dbReference>
<dbReference type="AlphaFoldDB" id="A0AAW8E7Z2"/>
<protein>
    <submittedName>
        <fullName evidence="1">Uncharacterized protein</fullName>
    </submittedName>
</protein>
<gene>
    <name evidence="1" type="ORF">J2W25_006749</name>
</gene>
<accession>A0AAW8E7Z2</accession>
<proteinExistence type="predicted"/>